<dbReference type="Gene3D" id="3.40.630.30">
    <property type="match status" value="1"/>
</dbReference>
<keyword evidence="1" id="KW-0812">Transmembrane</keyword>
<dbReference type="OrthoDB" id="6182349at2"/>
<evidence type="ECO:0000259" key="2">
    <source>
        <dbReference type="PROSITE" id="PS51186"/>
    </source>
</evidence>
<feature type="domain" description="N-acetyltransferase" evidence="2">
    <location>
        <begin position="3"/>
        <end position="185"/>
    </location>
</feature>
<dbReference type="PROSITE" id="PS51186">
    <property type="entry name" value="GNAT"/>
    <property type="match status" value="1"/>
</dbReference>
<accession>A0A4Q2SAQ7</accession>
<evidence type="ECO:0000313" key="3">
    <source>
        <dbReference type="EMBL" id="RYC01559.1"/>
    </source>
</evidence>
<proteinExistence type="predicted"/>
<gene>
    <name evidence="3" type="ORF">EUA07_11630</name>
</gene>
<dbReference type="CDD" id="cd04301">
    <property type="entry name" value="NAT_SF"/>
    <property type="match status" value="1"/>
</dbReference>
<dbReference type="SUPFAM" id="SSF55729">
    <property type="entry name" value="Acyl-CoA N-acyltransferases (Nat)"/>
    <property type="match status" value="1"/>
</dbReference>
<keyword evidence="4" id="KW-1185">Reference proteome</keyword>
<keyword evidence="3" id="KW-0808">Transferase</keyword>
<evidence type="ECO:0000256" key="1">
    <source>
        <dbReference type="SAM" id="Phobius"/>
    </source>
</evidence>
<dbReference type="GO" id="GO:0016747">
    <property type="term" value="F:acyltransferase activity, transferring groups other than amino-acyl groups"/>
    <property type="evidence" value="ECO:0007669"/>
    <property type="project" value="InterPro"/>
</dbReference>
<keyword evidence="1" id="KW-1133">Transmembrane helix</keyword>
<dbReference type="InterPro" id="IPR016181">
    <property type="entry name" value="Acyl_CoA_acyltransferase"/>
</dbReference>
<dbReference type="EMBL" id="SDWU01000011">
    <property type="protein sequence ID" value="RYC01559.1"/>
    <property type="molecule type" value="Genomic_DNA"/>
</dbReference>
<dbReference type="RefSeq" id="WP_129455325.1">
    <property type="nucleotide sequence ID" value="NZ_JACXYX010000001.1"/>
</dbReference>
<feature type="transmembrane region" description="Helical" evidence="1">
    <location>
        <begin position="300"/>
        <end position="322"/>
    </location>
</feature>
<dbReference type="Pfam" id="PF24838">
    <property type="entry name" value="8xMP"/>
    <property type="match status" value="1"/>
</dbReference>
<organism evidence="3 4">
    <name type="scientific">Nocardioides ganghwensis</name>
    <dbReference type="NCBI Taxonomy" id="252230"/>
    <lineage>
        <taxon>Bacteria</taxon>
        <taxon>Bacillati</taxon>
        <taxon>Actinomycetota</taxon>
        <taxon>Actinomycetes</taxon>
        <taxon>Propionibacteriales</taxon>
        <taxon>Nocardioidaceae</taxon>
        <taxon>Nocardioides</taxon>
    </lineage>
</organism>
<protein>
    <submittedName>
        <fullName evidence="3">GNAT family N-acetyltransferase</fullName>
    </submittedName>
</protein>
<dbReference type="Proteomes" id="UP000293291">
    <property type="component" value="Unassembled WGS sequence"/>
</dbReference>
<dbReference type="InterPro" id="IPR056918">
    <property type="entry name" value="8xMP"/>
</dbReference>
<dbReference type="AlphaFoldDB" id="A0A4Q2SAQ7"/>
<feature type="transmembrane region" description="Helical" evidence="1">
    <location>
        <begin position="204"/>
        <end position="220"/>
    </location>
</feature>
<dbReference type="Pfam" id="PF00583">
    <property type="entry name" value="Acetyltransf_1"/>
    <property type="match status" value="1"/>
</dbReference>
<comment type="caution">
    <text evidence="3">The sequence shown here is derived from an EMBL/GenBank/DDBJ whole genome shotgun (WGS) entry which is preliminary data.</text>
</comment>
<name>A0A4Q2SAQ7_9ACTN</name>
<keyword evidence="1" id="KW-0472">Membrane</keyword>
<evidence type="ECO:0000313" key="4">
    <source>
        <dbReference type="Proteomes" id="UP000293291"/>
    </source>
</evidence>
<feature type="transmembrane region" description="Helical" evidence="1">
    <location>
        <begin position="232"/>
        <end position="253"/>
    </location>
</feature>
<reference evidence="3 4" key="1">
    <citation type="submission" date="2019-01" db="EMBL/GenBank/DDBJ databases">
        <title>Novel species of Nocardioides.</title>
        <authorList>
            <person name="Liu Q."/>
            <person name="Xin Y.-H."/>
        </authorList>
    </citation>
    <scope>NUCLEOTIDE SEQUENCE [LARGE SCALE GENOMIC DNA]</scope>
    <source>
        <strain evidence="3 4">CGMCC 4.6875</strain>
    </source>
</reference>
<dbReference type="InterPro" id="IPR000182">
    <property type="entry name" value="GNAT_dom"/>
</dbReference>
<sequence>MGIDIRPATLEDVDAIVDLAASRSLAAIEAAEGAAGGFLVSDLERSEYEHRIVESRFFYVATDDGTIVGFLMAYTSEQLRGDEWLNRRVLATLGAFTVIKQVCVARSHARQGVGSRLYHELLVDRPREPVVAAVVNEPRNEASNSFHRKLGFEELTSLTPPDGRPRLVFVLREARLDVLMGQYGTAIDLYKHEDLLNWQKLNNFFYITTGLAAAFAFMLGDVVKDAAARRALTLGVSTLGATSSLAFLITLYFGRKYLQARKATVVRFEEHIAWHGGQRIVGSAGGDPQNKWLSFSPTGLVMMAVPTVGLIIWGVAITLLLVRLF</sequence>